<accession>A0A4R5DGR4</accession>
<evidence type="ECO:0000313" key="2">
    <source>
        <dbReference type="Proteomes" id="UP000294850"/>
    </source>
</evidence>
<protein>
    <submittedName>
        <fullName evidence="1">Uncharacterized protein</fullName>
    </submittedName>
</protein>
<dbReference type="Proteomes" id="UP000294850">
    <property type="component" value="Unassembled WGS sequence"/>
</dbReference>
<proteinExistence type="predicted"/>
<organism evidence="1 2">
    <name type="scientific">Dyadobacter psychrotolerans</name>
    <dbReference type="NCBI Taxonomy" id="2541721"/>
    <lineage>
        <taxon>Bacteria</taxon>
        <taxon>Pseudomonadati</taxon>
        <taxon>Bacteroidota</taxon>
        <taxon>Cytophagia</taxon>
        <taxon>Cytophagales</taxon>
        <taxon>Spirosomataceae</taxon>
        <taxon>Dyadobacter</taxon>
    </lineage>
</organism>
<name>A0A4R5DGR4_9BACT</name>
<dbReference type="RefSeq" id="WP_131959917.1">
    <property type="nucleotide sequence ID" value="NZ_SMFL01000007.1"/>
</dbReference>
<keyword evidence="2" id="KW-1185">Reference proteome</keyword>
<comment type="caution">
    <text evidence="1">The sequence shown here is derived from an EMBL/GenBank/DDBJ whole genome shotgun (WGS) entry which is preliminary data.</text>
</comment>
<dbReference type="OrthoDB" id="982580at2"/>
<gene>
    <name evidence="1" type="ORF">E0F88_19270</name>
</gene>
<dbReference type="AlphaFoldDB" id="A0A4R5DGR4"/>
<dbReference type="EMBL" id="SMFL01000007">
    <property type="protein sequence ID" value="TDE13196.1"/>
    <property type="molecule type" value="Genomic_DNA"/>
</dbReference>
<sequence>MENIDWEDILLKLHAYSHQLLKHHRWFRGKNCDTSIQGKQEEDYVYEAITSFLENPERFDPSRGTLFNYLKLNILRRLYSNDWKKPENTLYKDIFGMKLDHEGDDTISYVESLLPVIAASFDENFDYQSIMAEVQRLTQEDPVAFRLFHLAKELGYKRREIIESENITEREFDKGMKRLNRVLEKVALKFDIEVDL</sequence>
<reference evidence="1 2" key="1">
    <citation type="submission" date="2019-03" db="EMBL/GenBank/DDBJ databases">
        <title>Dyadobacter AR-3-6 sp. nov., isolated from arctic soil.</title>
        <authorList>
            <person name="Chaudhary D.K."/>
        </authorList>
    </citation>
    <scope>NUCLEOTIDE SEQUENCE [LARGE SCALE GENOMIC DNA]</scope>
    <source>
        <strain evidence="1 2">AR-3-6</strain>
    </source>
</reference>
<evidence type="ECO:0000313" key="1">
    <source>
        <dbReference type="EMBL" id="TDE13196.1"/>
    </source>
</evidence>